<dbReference type="PANTHER" id="PTHR30435:SF1">
    <property type="entry name" value="FLAGELLAR HOOK PROTEIN FLGE"/>
    <property type="match status" value="1"/>
</dbReference>
<dbReference type="OrthoDB" id="8372879at2"/>
<dbReference type="NCBIfam" id="NF004242">
    <property type="entry name" value="PRK05682.2-1"/>
    <property type="match status" value="1"/>
</dbReference>
<dbReference type="GO" id="GO:0009424">
    <property type="term" value="C:bacterial-type flagellum hook"/>
    <property type="evidence" value="ECO:0007669"/>
    <property type="project" value="TreeGrafter"/>
</dbReference>
<dbReference type="Pfam" id="PF22692">
    <property type="entry name" value="LlgE_F_G_D1"/>
    <property type="match status" value="1"/>
</dbReference>
<proteinExistence type="inferred from homology"/>
<dbReference type="SUPFAM" id="SSF117143">
    <property type="entry name" value="Flagellar hook protein flgE"/>
    <property type="match status" value="1"/>
</dbReference>
<dbReference type="GO" id="GO:0005829">
    <property type="term" value="C:cytosol"/>
    <property type="evidence" value="ECO:0007669"/>
    <property type="project" value="TreeGrafter"/>
</dbReference>
<dbReference type="InterPro" id="IPR020013">
    <property type="entry name" value="Flagellar_FlgE/F/G"/>
</dbReference>
<name>A0A109JJK6_9BRAD</name>
<dbReference type="InterPro" id="IPR011491">
    <property type="entry name" value="FlgE_D2"/>
</dbReference>
<dbReference type="Pfam" id="PF07559">
    <property type="entry name" value="FlgE_D2"/>
    <property type="match status" value="1"/>
</dbReference>
<comment type="similarity">
    <text evidence="2 5">Belongs to the flagella basal body rod proteins family.</text>
</comment>
<dbReference type="InterPro" id="IPR019776">
    <property type="entry name" value="Flagellar_basal_body_rod_CS"/>
</dbReference>
<dbReference type="InterPro" id="IPR037925">
    <property type="entry name" value="FlgE/F/G-like"/>
</dbReference>
<evidence type="ECO:0000256" key="6">
    <source>
        <dbReference type="SAM" id="MobiDB-lite"/>
    </source>
</evidence>
<feature type="domain" description="Flagellar hook protein FlgE D2" evidence="9">
    <location>
        <begin position="164"/>
        <end position="299"/>
    </location>
</feature>
<dbReference type="PANTHER" id="PTHR30435">
    <property type="entry name" value="FLAGELLAR PROTEIN"/>
    <property type="match status" value="1"/>
</dbReference>
<keyword evidence="11" id="KW-0282">Flagellum</keyword>
<feature type="domain" description="Flagellar basal body rod protein N-terminal" evidence="7">
    <location>
        <begin position="9"/>
        <end position="37"/>
    </location>
</feature>
<comment type="subcellular location">
    <subcellularLocation>
        <location evidence="1 5">Bacterial flagellum basal body</location>
    </subcellularLocation>
</comment>
<comment type="caution">
    <text evidence="11">The sequence shown here is derived from an EMBL/GenBank/DDBJ whole genome shotgun (WGS) entry which is preliminary data.</text>
</comment>
<dbReference type="Gene3D" id="2.60.98.20">
    <property type="entry name" value="Flagellar hook protein FlgE"/>
    <property type="match status" value="1"/>
</dbReference>
<dbReference type="RefSeq" id="WP_066512285.1">
    <property type="nucleotide sequence ID" value="NZ_LNCU01000098.1"/>
</dbReference>
<evidence type="ECO:0000313" key="12">
    <source>
        <dbReference type="Proteomes" id="UP000057737"/>
    </source>
</evidence>
<dbReference type="Pfam" id="PF00460">
    <property type="entry name" value="Flg_bb_rod"/>
    <property type="match status" value="1"/>
</dbReference>
<organism evidence="11 12">
    <name type="scientific">Bradyrhizobium macuxiense</name>
    <dbReference type="NCBI Taxonomy" id="1755647"/>
    <lineage>
        <taxon>Bacteria</taxon>
        <taxon>Pseudomonadati</taxon>
        <taxon>Pseudomonadota</taxon>
        <taxon>Alphaproteobacteria</taxon>
        <taxon>Hyphomicrobiales</taxon>
        <taxon>Nitrobacteraceae</taxon>
        <taxon>Bradyrhizobium</taxon>
    </lineage>
</organism>
<keyword evidence="11" id="KW-0966">Cell projection</keyword>
<evidence type="ECO:0000259" key="9">
    <source>
        <dbReference type="Pfam" id="PF07559"/>
    </source>
</evidence>
<sequence>MSLTGALSSAISALNSQSQSLAMISDNISNADTTGYKTTSAMFEDLVTASSAQAYTSGGVTVSGRANVTQQGLLAATTNATDVAIQGSGFFAATDATTGGATYYTRNGAFTTDNAGYLVNNGYYLEGWRTDAQGNIIGNASASSLAPINTQVAATSGSATTKTTIAANLPADAATNATFSSSMTVYDSLGTANSIPITWTKTGSNAWTATFGNPTDPSNSSTTTGTTTSGPVTITFNSDGSLASTSPNPPVVTATWNDGAAASSITLNLGTVGKTDGLTQYASGETTPAVNVTSINSDGLAYGKLSSVSVGKNGVVDATYSNGQTIAIYKIAVATFSDPNGLTAGTDGMYSATAASGNATLQTSGTNGAGTIYGSELESSTTDTSGQFSNMISAQQAYSAASQVITTVNKMFDTLISAVSR</sequence>
<dbReference type="InterPro" id="IPR037058">
    <property type="entry name" value="Falgellar_hook_FlgE_sf"/>
</dbReference>
<protein>
    <recommendedName>
        <fullName evidence="3 5">Flagellar hook protein FlgE</fullName>
    </recommendedName>
</protein>
<dbReference type="GO" id="GO:0009425">
    <property type="term" value="C:bacterial-type flagellum basal body"/>
    <property type="evidence" value="ECO:0007669"/>
    <property type="project" value="UniProtKB-SubCell"/>
</dbReference>
<dbReference type="PROSITE" id="PS00588">
    <property type="entry name" value="FLAGELLA_BB_ROD"/>
    <property type="match status" value="1"/>
</dbReference>
<feature type="region of interest" description="Disordered" evidence="6">
    <location>
        <begin position="211"/>
        <end position="250"/>
    </location>
</feature>
<evidence type="ECO:0000259" key="8">
    <source>
        <dbReference type="Pfam" id="PF06429"/>
    </source>
</evidence>
<feature type="domain" description="Flagellar hook protein FlgE/F/G-like D1" evidence="10">
    <location>
        <begin position="84"/>
        <end position="135"/>
    </location>
</feature>
<feature type="compositionally biased region" description="Low complexity" evidence="6">
    <location>
        <begin position="212"/>
        <end position="235"/>
    </location>
</feature>
<dbReference type="NCBIfam" id="TIGR03506">
    <property type="entry name" value="FlgEFG_subfam"/>
    <property type="match status" value="1"/>
</dbReference>
<evidence type="ECO:0000259" key="10">
    <source>
        <dbReference type="Pfam" id="PF22692"/>
    </source>
</evidence>
<dbReference type="AlphaFoldDB" id="A0A109JJK6"/>
<evidence type="ECO:0000313" key="11">
    <source>
        <dbReference type="EMBL" id="KWV49945.1"/>
    </source>
</evidence>
<feature type="domain" description="Flagellar basal-body/hook protein C-terminal" evidence="8">
    <location>
        <begin position="377"/>
        <end position="417"/>
    </location>
</feature>
<dbReference type="GO" id="GO:0071978">
    <property type="term" value="P:bacterial-type flagellum-dependent swarming motility"/>
    <property type="evidence" value="ECO:0007669"/>
    <property type="project" value="TreeGrafter"/>
</dbReference>
<comment type="function">
    <text evidence="5">A flexible structure which links the flagellar filament to the drive apparatus in the basal body.</text>
</comment>
<evidence type="ECO:0000256" key="3">
    <source>
        <dbReference type="ARBA" id="ARBA00019015"/>
    </source>
</evidence>
<keyword evidence="11" id="KW-0969">Cilium</keyword>
<keyword evidence="4 5" id="KW-0975">Bacterial flagellum</keyword>
<reference evidence="11 12" key="1">
    <citation type="submission" date="2015-11" db="EMBL/GenBank/DDBJ databases">
        <title>Draft Genome Sequence of the Strain BR 10303 (Bradyrhizobium sp.) isolated from nodules of Centrolobium paraense.</title>
        <authorList>
            <person name="Zelli J.E."/>
            <person name="Simoes-Araujo J.L."/>
            <person name="Barauna A.C."/>
            <person name="Silva K."/>
        </authorList>
    </citation>
    <scope>NUCLEOTIDE SEQUENCE [LARGE SCALE GENOMIC DNA]</scope>
    <source>
        <strain evidence="11 12">BR 10303</strain>
    </source>
</reference>
<keyword evidence="12" id="KW-1185">Reference proteome</keyword>
<evidence type="ECO:0000256" key="2">
    <source>
        <dbReference type="ARBA" id="ARBA00009677"/>
    </source>
</evidence>
<dbReference type="Proteomes" id="UP000057737">
    <property type="component" value="Unassembled WGS sequence"/>
</dbReference>
<feature type="compositionally biased region" description="Polar residues" evidence="6">
    <location>
        <begin position="236"/>
        <end position="246"/>
    </location>
</feature>
<dbReference type="EMBL" id="LNCU01000098">
    <property type="protein sequence ID" value="KWV49945.1"/>
    <property type="molecule type" value="Genomic_DNA"/>
</dbReference>
<dbReference type="InterPro" id="IPR010930">
    <property type="entry name" value="Flg_bb/hook_C_dom"/>
</dbReference>
<evidence type="ECO:0000256" key="1">
    <source>
        <dbReference type="ARBA" id="ARBA00004117"/>
    </source>
</evidence>
<evidence type="ECO:0000256" key="5">
    <source>
        <dbReference type="RuleBase" id="RU362116"/>
    </source>
</evidence>
<gene>
    <name evidence="11" type="ORF">AS156_15630</name>
</gene>
<dbReference type="InterPro" id="IPR001444">
    <property type="entry name" value="Flag_bb_rod_N"/>
</dbReference>
<accession>A0A109JJK6</accession>
<dbReference type="Pfam" id="PF06429">
    <property type="entry name" value="Flg_bbr_C"/>
    <property type="match status" value="1"/>
</dbReference>
<evidence type="ECO:0000259" key="7">
    <source>
        <dbReference type="Pfam" id="PF00460"/>
    </source>
</evidence>
<dbReference type="InterPro" id="IPR053967">
    <property type="entry name" value="LlgE_F_G-like_D1"/>
</dbReference>
<evidence type="ECO:0000256" key="4">
    <source>
        <dbReference type="ARBA" id="ARBA00023143"/>
    </source>
</evidence>